<keyword evidence="2" id="KW-1185">Reference proteome</keyword>
<dbReference type="EMBL" id="BJYE01000036">
    <property type="protein sequence ID" value="GEN57689.1"/>
    <property type="molecule type" value="Genomic_DNA"/>
</dbReference>
<proteinExistence type="predicted"/>
<sequence>MDNKQALGYMLLACKEAGLDHETTKQLYKEMYYQFDVKTESEAENLGFRWYQEQQPE</sequence>
<protein>
    <submittedName>
        <fullName evidence="1">Uncharacterized protein</fullName>
    </submittedName>
</protein>
<dbReference type="RefSeq" id="WP_170243728.1">
    <property type="nucleotide sequence ID" value="NZ_BJYE01000036.1"/>
</dbReference>
<evidence type="ECO:0000313" key="2">
    <source>
        <dbReference type="Proteomes" id="UP000321400"/>
    </source>
</evidence>
<name>A0A511X412_9BACI</name>
<organism evidence="1 2">
    <name type="scientific">Halolactibacillus alkaliphilus</name>
    <dbReference type="NCBI Taxonomy" id="442899"/>
    <lineage>
        <taxon>Bacteria</taxon>
        <taxon>Bacillati</taxon>
        <taxon>Bacillota</taxon>
        <taxon>Bacilli</taxon>
        <taxon>Bacillales</taxon>
        <taxon>Bacillaceae</taxon>
        <taxon>Halolactibacillus</taxon>
    </lineage>
</organism>
<comment type="caution">
    <text evidence="1">The sequence shown here is derived from an EMBL/GenBank/DDBJ whole genome shotgun (WGS) entry which is preliminary data.</text>
</comment>
<gene>
    <name evidence="1" type="ORF">HAL01_21530</name>
</gene>
<dbReference type="AlphaFoldDB" id="A0A511X412"/>
<dbReference type="Proteomes" id="UP000321400">
    <property type="component" value="Unassembled WGS sequence"/>
</dbReference>
<accession>A0A511X412</accession>
<evidence type="ECO:0000313" key="1">
    <source>
        <dbReference type="EMBL" id="GEN57689.1"/>
    </source>
</evidence>
<reference evidence="1 2" key="1">
    <citation type="submission" date="2019-07" db="EMBL/GenBank/DDBJ databases">
        <title>Whole genome shotgun sequence of Halolactibacillus alkaliphilus NBRC 103919.</title>
        <authorList>
            <person name="Hosoyama A."/>
            <person name="Uohara A."/>
            <person name="Ohji S."/>
            <person name="Ichikawa N."/>
        </authorList>
    </citation>
    <scope>NUCLEOTIDE SEQUENCE [LARGE SCALE GENOMIC DNA]</scope>
    <source>
        <strain evidence="1 2">NBRC 103919</strain>
    </source>
</reference>